<comment type="similarity">
    <text evidence="1">Belongs to the gamma-glutamyltransferase family.</text>
</comment>
<dbReference type="GO" id="GO:0016787">
    <property type="term" value="F:hydrolase activity"/>
    <property type="evidence" value="ECO:0007669"/>
    <property type="project" value="UniProtKB-KW"/>
</dbReference>
<evidence type="ECO:0000313" key="6">
    <source>
        <dbReference type="Proteomes" id="UP000431269"/>
    </source>
</evidence>
<dbReference type="PRINTS" id="PR01210">
    <property type="entry name" value="GGTRANSPTASE"/>
</dbReference>
<dbReference type="EMBL" id="CP047045">
    <property type="protein sequence ID" value="QGZ93987.1"/>
    <property type="molecule type" value="Genomic_DNA"/>
</dbReference>
<dbReference type="Pfam" id="PF01019">
    <property type="entry name" value="G_glu_transpept"/>
    <property type="match status" value="1"/>
</dbReference>
<evidence type="ECO:0000256" key="3">
    <source>
        <dbReference type="ARBA" id="ARBA00022801"/>
    </source>
</evidence>
<evidence type="ECO:0000256" key="4">
    <source>
        <dbReference type="ARBA" id="ARBA00023145"/>
    </source>
</evidence>
<dbReference type="Proteomes" id="UP000431269">
    <property type="component" value="Chromosome"/>
</dbReference>
<dbReference type="SUPFAM" id="SSF56235">
    <property type="entry name" value="N-terminal nucleophile aminohydrolases (Ntn hydrolases)"/>
    <property type="match status" value="1"/>
</dbReference>
<keyword evidence="4" id="KW-0865">Zymogen</keyword>
<evidence type="ECO:0000256" key="2">
    <source>
        <dbReference type="ARBA" id="ARBA00022679"/>
    </source>
</evidence>
<dbReference type="AlphaFoldDB" id="A0A6I6MMN4"/>
<accession>A0A6I6MMN4</accession>
<keyword evidence="2 5" id="KW-0808">Transferase</keyword>
<gene>
    <name evidence="5" type="primary">ggt_1</name>
    <name evidence="5" type="ORF">DSM104635_00803</name>
</gene>
<dbReference type="PANTHER" id="PTHR43199:SF1">
    <property type="entry name" value="GLUTATHIONE HYDROLASE PROENZYME"/>
    <property type="match status" value="1"/>
</dbReference>
<dbReference type="InterPro" id="IPR029055">
    <property type="entry name" value="Ntn_hydrolases_N"/>
</dbReference>
<dbReference type="Gene3D" id="1.10.246.130">
    <property type="match status" value="1"/>
</dbReference>
<dbReference type="InterPro" id="IPR043137">
    <property type="entry name" value="GGT_ssub_C"/>
</dbReference>
<dbReference type="Gene3D" id="3.60.20.40">
    <property type="match status" value="1"/>
</dbReference>
<name>A0A6I6MMN4_9CAUL</name>
<dbReference type="InterPro" id="IPR051792">
    <property type="entry name" value="GGT_bact"/>
</dbReference>
<dbReference type="InterPro" id="IPR043138">
    <property type="entry name" value="GGT_lsub"/>
</dbReference>
<evidence type="ECO:0000313" key="5">
    <source>
        <dbReference type="EMBL" id="QGZ93987.1"/>
    </source>
</evidence>
<dbReference type="EC" id="2.3.2.2" evidence="5"/>
<dbReference type="GO" id="GO:0103068">
    <property type="term" value="F:leukotriene C4 gamma-glutamyl transferase activity"/>
    <property type="evidence" value="ECO:0007669"/>
    <property type="project" value="UniProtKB-EC"/>
</dbReference>
<keyword evidence="5" id="KW-0012">Acyltransferase</keyword>
<organism evidence="5 6">
    <name type="scientific">Terricaulis silvestris</name>
    <dbReference type="NCBI Taxonomy" id="2686094"/>
    <lineage>
        <taxon>Bacteria</taxon>
        <taxon>Pseudomonadati</taxon>
        <taxon>Pseudomonadota</taxon>
        <taxon>Alphaproteobacteria</taxon>
        <taxon>Caulobacterales</taxon>
        <taxon>Caulobacteraceae</taxon>
        <taxon>Terricaulis</taxon>
    </lineage>
</organism>
<proteinExistence type="inferred from homology"/>
<sequence length="545" mass="58244">MAAAADPRAVDAALEILREGGSAVDAAIAAELVLSLVEPQSSGVGGGAFLIYYDAASEDIDGYDGRERAPAGATPDMLLDARGEPLDFYDAQASGRSIGTPLLMQMFKLAHDDHGRLPWARLFEPAIRLAEEGWAISPGVARVLALPENKMRLREDPAARAHFYDAQGNPWPAGHVLRNPAYAATMRALAAQGPRAMTHGPIAESIVAAAQRGPRAGTLTLADLQRADANRFEPVCSAYRVYRVCTAAPPSSANAMLEILGLYERARPSPVGPADADDWAAYLWASRLAYADRDHYMADSEFVPTPTQEMIAPAYLDERARQIDLRTAPTTVRPGEPAGRALFERWGSAYSEDLGTTHIAIIDAWGNAVSLTATVESFFGAQRMASGFMLNNELTDFSFRPTIGGRPVANAVAPRKRPRSSMSPSIVTDRDGELVLVVGSPGGSDIIGYVARATIGILDWNLPVQDALALGNATGRYQDITSEPDRWPAGVGDELRRRGWRLVPPDGTSGLHAIRVTPNGLEGGYDPRGEGAVGRVDASGAVVRQ</sequence>
<protein>
    <submittedName>
        <fullName evidence="5">Gamma-glutamyltranspeptidase</fullName>
        <ecNumber evidence="5">2.3.2.2</ecNumber>
    </submittedName>
</protein>
<evidence type="ECO:0000256" key="1">
    <source>
        <dbReference type="ARBA" id="ARBA00009381"/>
    </source>
</evidence>
<keyword evidence="6" id="KW-1185">Reference proteome</keyword>
<dbReference type="KEGG" id="tsv:DSM104635_00803"/>
<reference evidence="6" key="1">
    <citation type="submission" date="2019-12" db="EMBL/GenBank/DDBJ databases">
        <title>Complete genome of Terracaulis silvestris 0127_4.</title>
        <authorList>
            <person name="Vieira S."/>
            <person name="Riedel T."/>
            <person name="Sproer C."/>
            <person name="Pascual J."/>
            <person name="Boedeker C."/>
            <person name="Overmann J."/>
        </authorList>
    </citation>
    <scope>NUCLEOTIDE SEQUENCE [LARGE SCALE GENOMIC DNA]</scope>
    <source>
        <strain evidence="6">0127_4</strain>
    </source>
</reference>
<keyword evidence="3" id="KW-0378">Hydrolase</keyword>
<dbReference type="PANTHER" id="PTHR43199">
    <property type="entry name" value="GLUTATHIONE HYDROLASE"/>
    <property type="match status" value="1"/>
</dbReference>